<proteinExistence type="predicted"/>
<protein>
    <submittedName>
        <fullName evidence="1">Uncharacterized protein</fullName>
    </submittedName>
</protein>
<gene>
    <name evidence="1" type="ORF">MPL3365_200151</name>
</gene>
<evidence type="ECO:0000313" key="1">
    <source>
        <dbReference type="EMBL" id="CDX55584.1"/>
    </source>
</evidence>
<dbReference type="EMBL" id="CCNE01000013">
    <property type="protein sequence ID" value="CDX55584.1"/>
    <property type="molecule type" value="Genomic_DNA"/>
</dbReference>
<sequence>MHSPFIEDTLGEKLDAKSGLSVSCLTCRRTVMLDIADLVRRLGRDYSCMPFALTKLLYCRECRESHREDRNLQFTDYAATPKLGPPQVGLAAEMNWEMDALRRASA</sequence>
<evidence type="ECO:0000313" key="2">
    <source>
        <dbReference type="Proteomes" id="UP000046122"/>
    </source>
</evidence>
<dbReference type="AlphaFoldDB" id="A0A090G9Z8"/>
<accession>A0A090G9Z8</accession>
<organism evidence="1 2">
    <name type="scientific">Mesorhizobium plurifarium</name>
    <dbReference type="NCBI Taxonomy" id="69974"/>
    <lineage>
        <taxon>Bacteria</taxon>
        <taxon>Pseudomonadati</taxon>
        <taxon>Pseudomonadota</taxon>
        <taxon>Alphaproteobacteria</taxon>
        <taxon>Hyphomicrobiales</taxon>
        <taxon>Phyllobacteriaceae</taxon>
        <taxon>Mesorhizobium</taxon>
    </lineage>
</organism>
<dbReference type="Proteomes" id="UP000046122">
    <property type="component" value="Unassembled WGS sequence"/>
</dbReference>
<reference evidence="1 2" key="1">
    <citation type="submission" date="2014-08" db="EMBL/GenBank/DDBJ databases">
        <authorList>
            <person name="Moulin Lionel"/>
        </authorList>
    </citation>
    <scope>NUCLEOTIDE SEQUENCE [LARGE SCALE GENOMIC DNA]</scope>
</reference>
<name>A0A090G9Z8_MESPL</name>